<organism evidence="2 3">
    <name type="scientific">Mycobacterium ulcerans str. Harvey</name>
    <dbReference type="NCBI Taxonomy" id="1299332"/>
    <lineage>
        <taxon>Bacteria</taxon>
        <taxon>Bacillati</taxon>
        <taxon>Actinomycetota</taxon>
        <taxon>Actinomycetes</taxon>
        <taxon>Mycobacteriales</taxon>
        <taxon>Mycobacteriaceae</taxon>
        <taxon>Mycobacterium</taxon>
        <taxon>Mycobacterium ulcerans group</taxon>
    </lineage>
</organism>
<dbReference type="Gene3D" id="2.40.30.10">
    <property type="entry name" value="Translation factors"/>
    <property type="match status" value="1"/>
</dbReference>
<accession>A0ABN0QRB4</accession>
<reference evidence="2 3" key="1">
    <citation type="submission" date="2014-01" db="EMBL/GenBank/DDBJ databases">
        <authorList>
            <person name="Dobos K."/>
            <person name="Lenaerts A."/>
            <person name="Ordway D."/>
            <person name="DeGroote M.A."/>
            <person name="Parker T."/>
            <person name="Sizemore C."/>
            <person name="Tallon L.J."/>
            <person name="Sadzewicz L.K."/>
            <person name="Sengamalay N."/>
            <person name="Fraser C.M."/>
            <person name="Hine E."/>
            <person name="Shefchek K.A."/>
            <person name="Das S.P."/>
            <person name="Tettelin H."/>
        </authorList>
    </citation>
    <scope>NUCLEOTIDE SEQUENCE [LARGE SCALE GENOMIC DNA]</scope>
    <source>
        <strain evidence="2 3">Harvey</strain>
    </source>
</reference>
<comment type="caution">
    <text evidence="2">The sequence shown here is derived from an EMBL/GenBank/DDBJ whole genome shotgun (WGS) entry which is preliminary data.</text>
</comment>
<evidence type="ECO:0000313" key="3">
    <source>
        <dbReference type="Proteomes" id="UP000020681"/>
    </source>
</evidence>
<name>A0ABN0QRB4_MYCUL</name>
<dbReference type="Proteomes" id="UP000020681">
    <property type="component" value="Unassembled WGS sequence"/>
</dbReference>
<dbReference type="EMBL" id="JAOL01000165">
    <property type="protein sequence ID" value="EUA87205.1"/>
    <property type="molecule type" value="Genomic_DNA"/>
</dbReference>
<feature type="region of interest" description="Disordered" evidence="1">
    <location>
        <begin position="84"/>
        <end position="103"/>
    </location>
</feature>
<gene>
    <name evidence="2" type="ORF">I551_6329</name>
</gene>
<evidence type="ECO:0000313" key="2">
    <source>
        <dbReference type="EMBL" id="EUA87205.1"/>
    </source>
</evidence>
<keyword evidence="3" id="KW-1185">Reference proteome</keyword>
<evidence type="ECO:0000256" key="1">
    <source>
        <dbReference type="SAM" id="MobiDB-lite"/>
    </source>
</evidence>
<sequence length="103" mass="11379">MLRGFGARDHTATVVETVYIAPHFLRIRMVSPTLFEDAQAEPAAWLRFWFPDPKGSNTEYQRAYTLSEADAASGRFAVDVVLHEPAGPHRSGPAPCNPAPRSQ</sequence>
<proteinExistence type="predicted"/>
<dbReference type="InterPro" id="IPR017938">
    <property type="entry name" value="Riboflavin_synthase-like_b-brl"/>
</dbReference>
<dbReference type="SUPFAM" id="SSF63380">
    <property type="entry name" value="Riboflavin synthase domain-like"/>
    <property type="match status" value="1"/>
</dbReference>
<protein>
    <submittedName>
        <fullName evidence="2">Siderophore-interacting FAD-binding domain protein</fullName>
    </submittedName>
</protein>